<keyword evidence="1" id="KW-0805">Transcription regulation</keyword>
<feature type="compositionally biased region" description="Polar residues" evidence="5">
    <location>
        <begin position="329"/>
        <end position="342"/>
    </location>
</feature>
<feature type="compositionally biased region" description="Basic and acidic residues" evidence="5">
    <location>
        <begin position="293"/>
        <end position="313"/>
    </location>
</feature>
<dbReference type="SUPFAM" id="SSF101936">
    <property type="entry name" value="DNA-binding pseudobarrel domain"/>
    <property type="match status" value="1"/>
</dbReference>
<evidence type="ECO:0000259" key="6">
    <source>
        <dbReference type="PROSITE" id="PS50863"/>
    </source>
</evidence>
<gene>
    <name evidence="7" type="ORF">KP509_07G043800</name>
</gene>
<feature type="compositionally biased region" description="Basic and acidic residues" evidence="5">
    <location>
        <begin position="242"/>
        <end position="255"/>
    </location>
</feature>
<keyword evidence="8" id="KW-1185">Reference proteome</keyword>
<evidence type="ECO:0000256" key="1">
    <source>
        <dbReference type="ARBA" id="ARBA00023015"/>
    </source>
</evidence>
<dbReference type="Pfam" id="PF02362">
    <property type="entry name" value="B3"/>
    <property type="match status" value="1"/>
</dbReference>
<dbReference type="OMA" id="CANHEER"/>
<dbReference type="AlphaFoldDB" id="A0A8T2UED2"/>
<dbReference type="PANTHER" id="PTHR31391">
    <property type="entry name" value="B3 DOMAIN-CONTAINING PROTEIN OS11G0197600-RELATED"/>
    <property type="match status" value="1"/>
</dbReference>
<evidence type="ECO:0000313" key="7">
    <source>
        <dbReference type="EMBL" id="KAH7432860.1"/>
    </source>
</evidence>
<dbReference type="InterPro" id="IPR015300">
    <property type="entry name" value="DNA-bd_pseudobarrel_sf"/>
</dbReference>
<accession>A0A8T2UED2</accession>
<reference evidence="7" key="1">
    <citation type="submission" date="2021-08" db="EMBL/GenBank/DDBJ databases">
        <title>WGS assembly of Ceratopteris richardii.</title>
        <authorList>
            <person name="Marchant D.B."/>
            <person name="Chen G."/>
            <person name="Jenkins J."/>
            <person name="Shu S."/>
            <person name="Leebens-Mack J."/>
            <person name="Grimwood J."/>
            <person name="Schmutz J."/>
            <person name="Soltis P."/>
            <person name="Soltis D."/>
            <person name="Chen Z.-H."/>
        </authorList>
    </citation>
    <scope>NUCLEOTIDE SEQUENCE</scope>
    <source>
        <strain evidence="7">Whitten #5841</strain>
        <tissue evidence="7">Leaf</tissue>
    </source>
</reference>
<evidence type="ECO:0000256" key="2">
    <source>
        <dbReference type="ARBA" id="ARBA00023125"/>
    </source>
</evidence>
<dbReference type="InterPro" id="IPR044837">
    <property type="entry name" value="REM16-like"/>
</dbReference>
<proteinExistence type="predicted"/>
<evidence type="ECO:0000256" key="3">
    <source>
        <dbReference type="ARBA" id="ARBA00023163"/>
    </source>
</evidence>
<dbReference type="CDD" id="cd10017">
    <property type="entry name" value="B3_DNA"/>
    <property type="match status" value="1"/>
</dbReference>
<feature type="domain" description="TF-B3" evidence="6">
    <location>
        <begin position="126"/>
        <end position="217"/>
    </location>
</feature>
<dbReference type="EMBL" id="CM035412">
    <property type="protein sequence ID" value="KAH7432860.1"/>
    <property type="molecule type" value="Genomic_DNA"/>
</dbReference>
<keyword evidence="4" id="KW-0539">Nucleus</keyword>
<dbReference type="PANTHER" id="PTHR31391:SF4">
    <property type="entry name" value="B3 DOMAIN-CONTAINING PROTEIN OS03G0184500"/>
    <property type="match status" value="1"/>
</dbReference>
<evidence type="ECO:0000313" key="8">
    <source>
        <dbReference type="Proteomes" id="UP000825935"/>
    </source>
</evidence>
<keyword evidence="2" id="KW-0238">DNA-binding</keyword>
<comment type="caution">
    <text evidence="7">The sequence shown here is derived from an EMBL/GenBank/DDBJ whole genome shotgun (WGS) entry which is preliminary data.</text>
</comment>
<organism evidence="7 8">
    <name type="scientific">Ceratopteris richardii</name>
    <name type="common">Triangle waterfern</name>
    <dbReference type="NCBI Taxonomy" id="49495"/>
    <lineage>
        <taxon>Eukaryota</taxon>
        <taxon>Viridiplantae</taxon>
        <taxon>Streptophyta</taxon>
        <taxon>Embryophyta</taxon>
        <taxon>Tracheophyta</taxon>
        <taxon>Polypodiopsida</taxon>
        <taxon>Polypodiidae</taxon>
        <taxon>Polypodiales</taxon>
        <taxon>Pteridineae</taxon>
        <taxon>Pteridaceae</taxon>
        <taxon>Parkerioideae</taxon>
        <taxon>Ceratopteris</taxon>
    </lineage>
</organism>
<dbReference type="InterPro" id="IPR003340">
    <property type="entry name" value="B3_DNA-bd"/>
</dbReference>
<name>A0A8T2UED2_CERRI</name>
<evidence type="ECO:0000256" key="5">
    <source>
        <dbReference type="SAM" id="MobiDB-lite"/>
    </source>
</evidence>
<dbReference type="GO" id="GO:0003677">
    <property type="term" value="F:DNA binding"/>
    <property type="evidence" value="ECO:0007669"/>
    <property type="project" value="UniProtKB-KW"/>
</dbReference>
<protein>
    <recommendedName>
        <fullName evidence="6">TF-B3 domain-containing protein</fullName>
    </recommendedName>
</protein>
<dbReference type="Proteomes" id="UP000825935">
    <property type="component" value="Chromosome 7"/>
</dbReference>
<dbReference type="PROSITE" id="PS50863">
    <property type="entry name" value="B3"/>
    <property type="match status" value="1"/>
</dbReference>
<evidence type="ECO:0000256" key="4">
    <source>
        <dbReference type="ARBA" id="ARBA00023242"/>
    </source>
</evidence>
<sequence length="342" mass="39362">MGLDDGNTEYEIIRKQRLEENRRRMQELGISELYQSLSKSVQNGNTKQTKRLPKDEFLTEVRRSSRVLGVPRPNYSDDVFDIRLPRRSGPRISALPRRYASDIERIRVAERANKLNEEMQTGNPSFVKLMLISHVSGGFWLGLPLKFCKKHLPRDDGTMILEDENGEEWESVYLAHRTGLSGGWRGFAIDHHLEDGDAIIFELIKPTRFKVHIIRVSEVMSEDDNKENAMGLKAGQKRKSLEKKNRKDDNKENAMKLKAGQKRKSLEKKNRKDDNKENAMQPKAGQKRKSFEKKKSGEELKTGSKTAQKEGKTHPLAKKRKNRKELAATNKSRGNLKSVNRK</sequence>
<dbReference type="SMART" id="SM01019">
    <property type="entry name" value="B3"/>
    <property type="match status" value="1"/>
</dbReference>
<dbReference type="Gene3D" id="2.40.330.10">
    <property type="entry name" value="DNA-binding pseudobarrel domain"/>
    <property type="match status" value="1"/>
</dbReference>
<feature type="compositionally biased region" description="Basic and acidic residues" evidence="5">
    <location>
        <begin position="267"/>
        <end position="277"/>
    </location>
</feature>
<feature type="region of interest" description="Disordered" evidence="5">
    <location>
        <begin position="222"/>
        <end position="342"/>
    </location>
</feature>
<dbReference type="OrthoDB" id="1909330at2759"/>
<keyword evidence="3" id="KW-0804">Transcription</keyword>